<proteinExistence type="predicted"/>
<sequence length="356" mass="39417">MSFINWGSESPEQLAARKKMEDTMMFEQAAFNAATAAAAAAGSGGIKSNKISFRKYAPSGQGGFVDAEVWSFDYWETSNFPAVKNVSRLVLKPGSHDTETDPYAHSHSDDGHEDLTISLYDADGDRWVTVWTQRIYDVEDYFFDLDISFPSIASVTAIRLGSYPGSDWTYHNWDSTTKPAIFELYSDGAAVDDTLVLRWNPTGPQDSEIPLPVSFEATNFTGSDLSNGYNQNTNTGCWPVEAAQDTEINLTQYLEFGISAPLNTQFKTVTYTKESYNYVSCPIATIRSSADSYTENIEQVIVDPLRGIQTLVFDVSSLAPTNEINFRIYFWGATGYDYVDLTSTERGGTGLSVYTA</sequence>
<evidence type="ECO:0000313" key="1">
    <source>
        <dbReference type="EMBL" id="CAB4174753.1"/>
    </source>
</evidence>
<gene>
    <name evidence="2" type="ORF">UFOVP1247_37</name>
    <name evidence="1" type="ORF">UFOVP970_77</name>
</gene>
<dbReference type="EMBL" id="LR797195">
    <property type="protein sequence ID" value="CAB4193205.1"/>
    <property type="molecule type" value="Genomic_DNA"/>
</dbReference>
<evidence type="ECO:0000313" key="2">
    <source>
        <dbReference type="EMBL" id="CAB4193205.1"/>
    </source>
</evidence>
<accession>A0A6J5PST9</accession>
<reference evidence="1" key="1">
    <citation type="submission" date="2020-05" db="EMBL/GenBank/DDBJ databases">
        <authorList>
            <person name="Chiriac C."/>
            <person name="Salcher M."/>
            <person name="Ghai R."/>
            <person name="Kavagutti S V."/>
        </authorList>
    </citation>
    <scope>NUCLEOTIDE SEQUENCE</scope>
</reference>
<protein>
    <submittedName>
        <fullName evidence="1">Uncharacterized protein</fullName>
    </submittedName>
</protein>
<dbReference type="EMBL" id="LR796916">
    <property type="protein sequence ID" value="CAB4174753.1"/>
    <property type="molecule type" value="Genomic_DNA"/>
</dbReference>
<name>A0A6J5PST9_9CAUD</name>
<organism evidence="1">
    <name type="scientific">uncultured Caudovirales phage</name>
    <dbReference type="NCBI Taxonomy" id="2100421"/>
    <lineage>
        <taxon>Viruses</taxon>
        <taxon>Duplodnaviria</taxon>
        <taxon>Heunggongvirae</taxon>
        <taxon>Uroviricota</taxon>
        <taxon>Caudoviricetes</taxon>
        <taxon>Peduoviridae</taxon>
        <taxon>Maltschvirus</taxon>
        <taxon>Maltschvirus maltsch</taxon>
    </lineage>
</organism>